<dbReference type="EMBL" id="WHWB01032752">
    <property type="protein sequence ID" value="KAJ7424049.1"/>
    <property type="molecule type" value="Genomic_DNA"/>
</dbReference>
<name>A0ABQ9DLL3_9PASS</name>
<accession>A0ABQ9DLL3</accession>
<reference evidence="1" key="1">
    <citation type="submission" date="2019-10" db="EMBL/GenBank/DDBJ databases">
        <authorList>
            <person name="Soares A.E.R."/>
            <person name="Aleixo A."/>
            <person name="Schneider P."/>
            <person name="Miyaki C.Y."/>
            <person name="Schneider M.P."/>
            <person name="Mello C."/>
            <person name="Vasconcelos A.T.R."/>
        </authorList>
    </citation>
    <scope>NUCLEOTIDE SEQUENCE</scope>
    <source>
        <tissue evidence="1">Muscle</tissue>
    </source>
</reference>
<sequence>MKKTSDNFLIQLIEKPVMELRTREGLIGKVKTEGGLGCRDHEMVALRTSRGAKGAGCCQSKASPENAQTNRLVEEVPEDWRKANATPPFEIGRSSVSLSWKPAEARKQLILGTNSRYMKEEKVIQSSQHGFIKRVSCLTSLITFYDYVSYEKSLEQRRLVGNLINVFIFPMRRQRGWNQALPSGAPGQHKRQWAQKERQDFLYDK</sequence>
<keyword evidence="2" id="KW-1185">Reference proteome</keyword>
<gene>
    <name evidence="1" type="ORF">WISP_30597</name>
</gene>
<proteinExistence type="predicted"/>
<evidence type="ECO:0000313" key="1">
    <source>
        <dbReference type="EMBL" id="KAJ7424049.1"/>
    </source>
</evidence>
<evidence type="ECO:0000313" key="2">
    <source>
        <dbReference type="Proteomes" id="UP001145742"/>
    </source>
</evidence>
<comment type="caution">
    <text evidence="1">The sequence shown here is derived from an EMBL/GenBank/DDBJ whole genome shotgun (WGS) entry which is preliminary data.</text>
</comment>
<dbReference type="Proteomes" id="UP001145742">
    <property type="component" value="Unassembled WGS sequence"/>
</dbReference>
<protein>
    <submittedName>
        <fullName evidence="1">Uncharacterized protein</fullName>
    </submittedName>
</protein>
<organism evidence="1 2">
    <name type="scientific">Willisornis vidua</name>
    <name type="common">Xingu scale-backed antbird</name>
    <dbReference type="NCBI Taxonomy" id="1566151"/>
    <lineage>
        <taxon>Eukaryota</taxon>
        <taxon>Metazoa</taxon>
        <taxon>Chordata</taxon>
        <taxon>Craniata</taxon>
        <taxon>Vertebrata</taxon>
        <taxon>Euteleostomi</taxon>
        <taxon>Archelosauria</taxon>
        <taxon>Archosauria</taxon>
        <taxon>Dinosauria</taxon>
        <taxon>Saurischia</taxon>
        <taxon>Theropoda</taxon>
        <taxon>Coelurosauria</taxon>
        <taxon>Aves</taxon>
        <taxon>Neognathae</taxon>
        <taxon>Neoaves</taxon>
        <taxon>Telluraves</taxon>
        <taxon>Australaves</taxon>
        <taxon>Passeriformes</taxon>
        <taxon>Thamnophilidae</taxon>
        <taxon>Willisornis</taxon>
    </lineage>
</organism>